<gene>
    <name evidence="1" type="ORF">IC610_00580</name>
</gene>
<dbReference type="EMBL" id="JACYFS010000001">
    <property type="protein sequence ID" value="MBD8080910.1"/>
    <property type="molecule type" value="Genomic_DNA"/>
</dbReference>
<name>A0ABR8Z6P5_9FLAO</name>
<dbReference type="Proteomes" id="UP000637299">
    <property type="component" value="Unassembled WGS sequence"/>
</dbReference>
<comment type="caution">
    <text evidence="1">The sequence shown here is derived from an EMBL/GenBank/DDBJ whole genome shotgun (WGS) entry which is preliminary data.</text>
</comment>
<organism evidence="1 2">
    <name type="scientific">Chryseobacterium caseinilyticum</name>
    <dbReference type="NCBI Taxonomy" id="2771428"/>
    <lineage>
        <taxon>Bacteria</taxon>
        <taxon>Pseudomonadati</taxon>
        <taxon>Bacteroidota</taxon>
        <taxon>Flavobacteriia</taxon>
        <taxon>Flavobacteriales</taxon>
        <taxon>Weeksellaceae</taxon>
        <taxon>Chryseobacterium group</taxon>
        <taxon>Chryseobacterium</taxon>
    </lineage>
</organism>
<protein>
    <submittedName>
        <fullName evidence="1">Uncharacterized protein</fullName>
    </submittedName>
</protein>
<reference evidence="1 2" key="1">
    <citation type="submission" date="2020-09" db="EMBL/GenBank/DDBJ databases">
        <title>Genome seq and assembly of Chryseobacterium sp.</title>
        <authorList>
            <person name="Chhetri G."/>
        </authorList>
    </citation>
    <scope>NUCLEOTIDE SEQUENCE [LARGE SCALE GENOMIC DNA]</scope>
    <source>
        <strain evidence="1 2">GCR10</strain>
    </source>
</reference>
<dbReference type="RefSeq" id="WP_191734743.1">
    <property type="nucleotide sequence ID" value="NZ_JACYFS010000001.1"/>
</dbReference>
<accession>A0ABR8Z6P5</accession>
<keyword evidence="2" id="KW-1185">Reference proteome</keyword>
<sequence>MIHHHNGIAISFYDLKALRMEHAGEGGYLIFEFNNAIVYEEDFENGKLMERSYRNEPVSQYYDDVLELQDSFNTWIQVWAEFLLN</sequence>
<evidence type="ECO:0000313" key="1">
    <source>
        <dbReference type="EMBL" id="MBD8080910.1"/>
    </source>
</evidence>
<evidence type="ECO:0000313" key="2">
    <source>
        <dbReference type="Proteomes" id="UP000637299"/>
    </source>
</evidence>
<proteinExistence type="predicted"/>